<dbReference type="AlphaFoldDB" id="A0A9P6L8R0"/>
<keyword evidence="2" id="KW-0812">Transmembrane</keyword>
<dbReference type="InterPro" id="IPR041078">
    <property type="entry name" value="Plavaka"/>
</dbReference>
<organism evidence="3 4">
    <name type="scientific">Thelephora terrestris</name>
    <dbReference type="NCBI Taxonomy" id="56493"/>
    <lineage>
        <taxon>Eukaryota</taxon>
        <taxon>Fungi</taxon>
        <taxon>Dikarya</taxon>
        <taxon>Basidiomycota</taxon>
        <taxon>Agaricomycotina</taxon>
        <taxon>Agaricomycetes</taxon>
        <taxon>Thelephorales</taxon>
        <taxon>Thelephoraceae</taxon>
        <taxon>Thelephora</taxon>
    </lineage>
</organism>
<evidence type="ECO:0000256" key="1">
    <source>
        <dbReference type="SAM" id="MobiDB-lite"/>
    </source>
</evidence>
<gene>
    <name evidence="3" type="ORF">BJ322DRAFT_723962</name>
</gene>
<feature type="transmembrane region" description="Helical" evidence="2">
    <location>
        <begin position="931"/>
        <end position="953"/>
    </location>
</feature>
<dbReference type="EMBL" id="WIUZ02000005">
    <property type="protein sequence ID" value="KAF9787452.1"/>
    <property type="molecule type" value="Genomic_DNA"/>
</dbReference>
<reference evidence="3" key="2">
    <citation type="submission" date="2020-11" db="EMBL/GenBank/DDBJ databases">
        <authorList>
            <consortium name="DOE Joint Genome Institute"/>
            <person name="Kuo A."/>
            <person name="Miyauchi S."/>
            <person name="Kiss E."/>
            <person name="Drula E."/>
            <person name="Kohler A."/>
            <person name="Sanchez-Garcia M."/>
            <person name="Andreopoulos B."/>
            <person name="Barry K.W."/>
            <person name="Bonito G."/>
            <person name="Buee M."/>
            <person name="Carver A."/>
            <person name="Chen C."/>
            <person name="Cichocki N."/>
            <person name="Clum A."/>
            <person name="Culley D."/>
            <person name="Crous P.W."/>
            <person name="Fauchery L."/>
            <person name="Girlanda M."/>
            <person name="Hayes R."/>
            <person name="Keri Z."/>
            <person name="Labutti K."/>
            <person name="Lipzen A."/>
            <person name="Lombard V."/>
            <person name="Magnuson J."/>
            <person name="Maillard F."/>
            <person name="Morin E."/>
            <person name="Murat C."/>
            <person name="Nolan M."/>
            <person name="Ohm R."/>
            <person name="Pangilinan J."/>
            <person name="Pereira M."/>
            <person name="Perotto S."/>
            <person name="Peter M."/>
            <person name="Riley R."/>
            <person name="Sitrit Y."/>
            <person name="Stielow B."/>
            <person name="Szollosi G."/>
            <person name="Zifcakova L."/>
            <person name="Stursova M."/>
            <person name="Spatafora J.W."/>
            <person name="Tedersoo L."/>
            <person name="Vaario L.-M."/>
            <person name="Yamada A."/>
            <person name="Yan M."/>
            <person name="Wang P."/>
            <person name="Xu J."/>
            <person name="Bruns T."/>
            <person name="Baldrian P."/>
            <person name="Vilgalys R."/>
            <person name="Henrissat B."/>
            <person name="Grigoriev I.V."/>
            <person name="Hibbett D."/>
            <person name="Nagy L.G."/>
            <person name="Martin F.M."/>
        </authorList>
    </citation>
    <scope>NUCLEOTIDE SEQUENCE</scope>
    <source>
        <strain evidence="3">UH-Tt-Lm1</strain>
    </source>
</reference>
<accession>A0A9P6L8R0</accession>
<evidence type="ECO:0000313" key="3">
    <source>
        <dbReference type="EMBL" id="KAF9787452.1"/>
    </source>
</evidence>
<reference evidence="3" key="1">
    <citation type="journal article" date="2020" name="Nat. Commun.">
        <title>Large-scale genome sequencing of mycorrhizal fungi provides insights into the early evolution of symbiotic traits.</title>
        <authorList>
            <person name="Miyauchi S."/>
            <person name="Kiss E."/>
            <person name="Kuo A."/>
            <person name="Drula E."/>
            <person name="Kohler A."/>
            <person name="Sanchez-Garcia M."/>
            <person name="Morin E."/>
            <person name="Andreopoulos B."/>
            <person name="Barry K.W."/>
            <person name="Bonito G."/>
            <person name="Buee M."/>
            <person name="Carver A."/>
            <person name="Chen C."/>
            <person name="Cichocki N."/>
            <person name="Clum A."/>
            <person name="Culley D."/>
            <person name="Crous P.W."/>
            <person name="Fauchery L."/>
            <person name="Girlanda M."/>
            <person name="Hayes R.D."/>
            <person name="Keri Z."/>
            <person name="LaButti K."/>
            <person name="Lipzen A."/>
            <person name="Lombard V."/>
            <person name="Magnuson J."/>
            <person name="Maillard F."/>
            <person name="Murat C."/>
            <person name="Nolan M."/>
            <person name="Ohm R.A."/>
            <person name="Pangilinan J."/>
            <person name="Pereira M.F."/>
            <person name="Perotto S."/>
            <person name="Peter M."/>
            <person name="Pfister S."/>
            <person name="Riley R."/>
            <person name="Sitrit Y."/>
            <person name="Stielow J.B."/>
            <person name="Szollosi G."/>
            <person name="Zifcakova L."/>
            <person name="Stursova M."/>
            <person name="Spatafora J.W."/>
            <person name="Tedersoo L."/>
            <person name="Vaario L.M."/>
            <person name="Yamada A."/>
            <person name="Yan M."/>
            <person name="Wang P."/>
            <person name="Xu J."/>
            <person name="Bruns T."/>
            <person name="Baldrian P."/>
            <person name="Vilgalys R."/>
            <person name="Dunand C."/>
            <person name="Henrissat B."/>
            <person name="Grigoriev I.V."/>
            <person name="Hibbett D."/>
            <person name="Nagy L.G."/>
            <person name="Martin F.M."/>
        </authorList>
    </citation>
    <scope>NUCLEOTIDE SEQUENCE</scope>
    <source>
        <strain evidence="3">UH-Tt-Lm1</strain>
    </source>
</reference>
<keyword evidence="2" id="KW-0472">Membrane</keyword>
<dbReference type="Proteomes" id="UP000736335">
    <property type="component" value="Unassembled WGS sequence"/>
</dbReference>
<proteinExistence type="predicted"/>
<sequence length="1025" mass="116863">MPTMVCIVQTDACKYIYIVLWHLHAIPRQNIDIGASTHIDPSWALVDGVRSSISYHHMADEARQRQRRSALRKFSRRKREERIAVGGLDPERDFVCPFCNGVYSLYYGRHKLHLQKCKHRIARTVQAPHKPPLPSPPPFENEIYPVPEGAGADDENMDEVHSETTSRPGLDDPPPNSIAEPSLIDVGPKITLQPGETLVVSHPHSRCPARIISTAELHGPHEPNILHNITSPQASYTPFPTRADFEQAEIFINNNVSNKLIDTQLKFERRYGMGLKVKSSREMHKLLAHGVEEEFTDDSKFRQEEISVPYIRGEYEEQRTYTVRYRPAMDAVLRTIKDPDLRGVFTTYPQRHYVHDPHGGNMRVWTDLHTADDWWSLQDKIGPEKVVIHVQLYSDATQLNRMGTKKWWGVYMFIGNIPQVLRLSQKKKGGAILLGQIPEVPGRSTDTDAALADHRARVYHATLLKILESAVNAAGEDGFAFDDGRCQRLAQLIIAILSGDYEEYTRFASILGVQSEFKCPICLVPANALWDLCGTPYPKRSRNKTLSLIEKANKQTSATATKRALASQSIRGISNTFLDYFSLHMSLYEMFCSDPLHQIEQGVWGKHFWQWFKTHYIMKGELDELDANFMAIPPISRLHHFSNGVCRLKYITAREQGIILRYLSPLANQVCQLGQNQDVLIIPAIRHLACLLLLSRFHAHTTSTLSLLQGHINKFGELTKAIRSSPELFDHHEELSFSWPKMHSITHLVSCIQAKGAVLNYSSDSGEALHPQSHKDWGRTNQQLSAADQMLRMAFEREVIMDIRYRVNAYDEQCLFYKNVEPDINTVTHRSHVQLGSLDNIIHLSSYATKLRKDIHLQDLQKLLTEFLHLNRALNVKNSEIPGLQVVPCHVLRVTYDCQETATKKTDLLHVTTSWRGSGARYDHAILQGSGLSGLLFCQVCAMFMIFVTNEWYRLALVRIYKRNRRNKVTEQIELVAPKDGCFDLCFVDSVVRVAHILPPTSHNPRSVVQDLYDGDMYLRLHSVQ</sequence>
<protein>
    <submittedName>
        <fullName evidence="3">Uncharacterized protein</fullName>
    </submittedName>
</protein>
<feature type="compositionally biased region" description="Pro residues" evidence="1">
    <location>
        <begin position="129"/>
        <end position="139"/>
    </location>
</feature>
<keyword evidence="4" id="KW-1185">Reference proteome</keyword>
<comment type="caution">
    <text evidence="3">The sequence shown here is derived from an EMBL/GenBank/DDBJ whole genome shotgun (WGS) entry which is preliminary data.</text>
</comment>
<evidence type="ECO:0000313" key="4">
    <source>
        <dbReference type="Proteomes" id="UP000736335"/>
    </source>
</evidence>
<evidence type="ECO:0000256" key="2">
    <source>
        <dbReference type="SAM" id="Phobius"/>
    </source>
</evidence>
<keyword evidence="2" id="KW-1133">Transmembrane helix</keyword>
<dbReference type="Pfam" id="PF18759">
    <property type="entry name" value="Plavaka"/>
    <property type="match status" value="1"/>
</dbReference>
<dbReference type="OrthoDB" id="3239511at2759"/>
<feature type="region of interest" description="Disordered" evidence="1">
    <location>
        <begin position="127"/>
        <end position="182"/>
    </location>
</feature>
<name>A0A9P6L8R0_9AGAM</name>